<name>A0A0C2CW27_9BACT</name>
<proteinExistence type="predicted"/>
<evidence type="ECO:0000313" key="2">
    <source>
        <dbReference type="Proteomes" id="UP000031599"/>
    </source>
</evidence>
<dbReference type="EMBL" id="JMCC02000058">
    <property type="protein sequence ID" value="KIG15241.1"/>
    <property type="molecule type" value="Genomic_DNA"/>
</dbReference>
<dbReference type="Proteomes" id="UP000031599">
    <property type="component" value="Unassembled WGS sequence"/>
</dbReference>
<gene>
    <name evidence="1" type="ORF">DB30_05785</name>
</gene>
<comment type="caution">
    <text evidence="1">The sequence shown here is derived from an EMBL/GenBank/DDBJ whole genome shotgun (WGS) entry which is preliminary data.</text>
</comment>
<reference evidence="1 2" key="1">
    <citation type="submission" date="2014-12" db="EMBL/GenBank/DDBJ databases">
        <title>Genome assembly of Enhygromyxa salina DSM 15201.</title>
        <authorList>
            <person name="Sharma G."/>
            <person name="Subramanian S."/>
        </authorList>
    </citation>
    <scope>NUCLEOTIDE SEQUENCE [LARGE SCALE GENOMIC DNA]</scope>
    <source>
        <strain evidence="1 2">DSM 15201</strain>
    </source>
</reference>
<evidence type="ECO:0000313" key="1">
    <source>
        <dbReference type="EMBL" id="KIG15241.1"/>
    </source>
</evidence>
<dbReference type="AlphaFoldDB" id="A0A0C2CW27"/>
<organism evidence="1 2">
    <name type="scientific">Enhygromyxa salina</name>
    <dbReference type="NCBI Taxonomy" id="215803"/>
    <lineage>
        <taxon>Bacteria</taxon>
        <taxon>Pseudomonadati</taxon>
        <taxon>Myxococcota</taxon>
        <taxon>Polyangia</taxon>
        <taxon>Nannocystales</taxon>
        <taxon>Nannocystaceae</taxon>
        <taxon>Enhygromyxa</taxon>
    </lineage>
</organism>
<protein>
    <submittedName>
        <fullName evidence="1">Uncharacterized protein</fullName>
    </submittedName>
</protein>
<accession>A0A0C2CW27</accession>
<sequence length="218" mass="24006">MLDASRSELTYGHKALPRTDKKALARWARALGLPPVGVKTIAYLSGPWYKALYNLVRGDFNDDAVNTGLIIRLKHGVNTGVLSTGQFDQIALNEFVWSIRPSLKGTVINNAFLHTPDAAQLYVDSDAMPAVMAHNLMNANKPRPGTGRVLSKFEMEQLLLGVLGQEVKLDMARPHKTSRALLVRDMHDFYKYGVFPVPREEGLQAAGLIDVPSGIETP</sequence>